<dbReference type="InterPro" id="IPR026045">
    <property type="entry name" value="Ferric-bd"/>
</dbReference>
<dbReference type="PIRSF" id="PIRSF002825">
    <property type="entry name" value="CfbpA"/>
    <property type="match status" value="1"/>
</dbReference>
<accession>A0A9X1SG35</accession>
<organism evidence="4 5">
    <name type="scientific">Arthrobacter caoxuetaonis</name>
    <dbReference type="NCBI Taxonomy" id="2886935"/>
    <lineage>
        <taxon>Bacteria</taxon>
        <taxon>Bacillati</taxon>
        <taxon>Actinomycetota</taxon>
        <taxon>Actinomycetes</taxon>
        <taxon>Micrococcales</taxon>
        <taxon>Micrococcaceae</taxon>
        <taxon>Arthrobacter</taxon>
    </lineage>
</organism>
<keyword evidence="5" id="KW-1185">Reference proteome</keyword>
<dbReference type="GO" id="GO:0015888">
    <property type="term" value="P:thiamine transport"/>
    <property type="evidence" value="ECO:0007669"/>
    <property type="project" value="TreeGrafter"/>
</dbReference>
<dbReference type="Gene3D" id="3.40.190.10">
    <property type="entry name" value="Periplasmic binding protein-like II"/>
    <property type="match status" value="2"/>
</dbReference>
<dbReference type="Proteomes" id="UP001139158">
    <property type="component" value="Unassembled WGS sequence"/>
</dbReference>
<dbReference type="CDD" id="cd13547">
    <property type="entry name" value="PBP2_Fbp_like_2"/>
    <property type="match status" value="1"/>
</dbReference>
<comment type="caution">
    <text evidence="4">The sequence shown here is derived from an EMBL/GenBank/DDBJ whole genome shotgun (WGS) entry which is preliminary data.</text>
</comment>
<sequence length="351" mass="36455">MQRTKYPALAVVSVASLASLALLTACSGSADGAENSPAATASSTAAGATGTLTVYTSEPQAKIDELVAAYNEVNPEVSVEVFRAGTGELKTRIATEKETGGIQADVILAADVPTFEAYAAEGDLQVLDIDNAGELNQDIVDPEGYYVGTRIIPTVIAYNTTLVDSAPESWAELADEEYKGMIAMPNPDVSGAAAFNTTVWLETPALGENWLKNLIKNEPTVLESNGPVGQAVAAGTSGIGIVVDYVARELAAKGSPLSLSYPSDGVPYVSQPAGVFNDSKNPDAANEFVEFLVSKEGQELAVAQSYLPVREDAGVPSGAPSLADLELLNPDLAVIAEKQASAVAKFNDLLK</sequence>
<evidence type="ECO:0000256" key="2">
    <source>
        <dbReference type="PIRSR" id="PIRSR002825-1"/>
    </source>
</evidence>
<dbReference type="GO" id="GO:0030975">
    <property type="term" value="F:thiamine binding"/>
    <property type="evidence" value="ECO:0007669"/>
    <property type="project" value="TreeGrafter"/>
</dbReference>
<feature type="signal peptide" evidence="3">
    <location>
        <begin position="1"/>
        <end position="32"/>
    </location>
</feature>
<keyword evidence="1 3" id="KW-0732">Signal</keyword>
<dbReference type="AlphaFoldDB" id="A0A9X1SG35"/>
<dbReference type="PANTHER" id="PTHR30006:SF2">
    <property type="entry name" value="ABC TRANSPORTER SUBSTRATE-BINDING PROTEIN"/>
    <property type="match status" value="1"/>
</dbReference>
<protein>
    <submittedName>
        <fullName evidence="4">ABC transporter substrate-binding protein</fullName>
    </submittedName>
</protein>
<dbReference type="PROSITE" id="PS51257">
    <property type="entry name" value="PROKAR_LIPOPROTEIN"/>
    <property type="match status" value="1"/>
</dbReference>
<dbReference type="Pfam" id="PF13343">
    <property type="entry name" value="SBP_bac_6"/>
    <property type="match status" value="1"/>
</dbReference>
<reference evidence="4" key="1">
    <citation type="submission" date="2021-10" db="EMBL/GenBank/DDBJ databases">
        <title>Novel species in genus Arthrobacter.</title>
        <authorList>
            <person name="Liu Y."/>
        </authorList>
    </citation>
    <scope>NUCLEOTIDE SEQUENCE</scope>
    <source>
        <strain evidence="4">Zg-Y453</strain>
    </source>
</reference>
<feature type="chain" id="PRO_5040873562" evidence="3">
    <location>
        <begin position="33"/>
        <end position="351"/>
    </location>
</feature>
<name>A0A9X1SG35_9MICC</name>
<dbReference type="PANTHER" id="PTHR30006">
    <property type="entry name" value="THIAMINE-BINDING PERIPLASMIC PROTEIN-RELATED"/>
    <property type="match status" value="1"/>
</dbReference>
<dbReference type="EMBL" id="JAJFZV010000016">
    <property type="protein sequence ID" value="MCC3299069.1"/>
    <property type="molecule type" value="Genomic_DNA"/>
</dbReference>
<dbReference type="GO" id="GO:0030288">
    <property type="term" value="C:outer membrane-bounded periplasmic space"/>
    <property type="evidence" value="ECO:0007669"/>
    <property type="project" value="TreeGrafter"/>
</dbReference>
<evidence type="ECO:0000313" key="5">
    <source>
        <dbReference type="Proteomes" id="UP001139158"/>
    </source>
</evidence>
<evidence type="ECO:0000256" key="1">
    <source>
        <dbReference type="ARBA" id="ARBA00022729"/>
    </source>
</evidence>
<proteinExistence type="predicted"/>
<dbReference type="GO" id="GO:0030976">
    <property type="term" value="F:thiamine pyrophosphate binding"/>
    <property type="evidence" value="ECO:0007669"/>
    <property type="project" value="TreeGrafter"/>
</dbReference>
<evidence type="ECO:0000256" key="3">
    <source>
        <dbReference type="SAM" id="SignalP"/>
    </source>
</evidence>
<evidence type="ECO:0000313" key="4">
    <source>
        <dbReference type="EMBL" id="MCC3299069.1"/>
    </source>
</evidence>
<keyword evidence="2" id="KW-0479">Metal-binding</keyword>
<dbReference type="SUPFAM" id="SSF53850">
    <property type="entry name" value="Periplasmic binding protein-like II"/>
    <property type="match status" value="1"/>
</dbReference>
<dbReference type="GO" id="GO:0046872">
    <property type="term" value="F:metal ion binding"/>
    <property type="evidence" value="ECO:0007669"/>
    <property type="project" value="UniProtKB-KW"/>
</dbReference>
<feature type="binding site" evidence="2">
    <location>
        <position position="245"/>
    </location>
    <ligand>
        <name>Fe cation</name>
        <dbReference type="ChEBI" id="CHEBI:24875"/>
    </ligand>
</feature>
<gene>
    <name evidence="4" type="ORF">LJ757_14860</name>
</gene>
<keyword evidence="2" id="KW-0408">Iron</keyword>